<keyword evidence="11" id="KW-0675">Receptor</keyword>
<dbReference type="Pfam" id="PF07715">
    <property type="entry name" value="Plug"/>
    <property type="match status" value="1"/>
</dbReference>
<dbReference type="EMBL" id="JAHESE010000015">
    <property type="protein sequence ID" value="MBT1709648.1"/>
    <property type="molecule type" value="Genomic_DNA"/>
</dbReference>
<name>A0AAP2GUJ5_9BACT</name>
<dbReference type="GO" id="GO:0044718">
    <property type="term" value="P:siderophore transmembrane transport"/>
    <property type="evidence" value="ECO:0007669"/>
    <property type="project" value="TreeGrafter"/>
</dbReference>
<dbReference type="InterPro" id="IPR023996">
    <property type="entry name" value="TonB-dep_OMP_SusC/RagA"/>
</dbReference>
<dbReference type="InterPro" id="IPR036942">
    <property type="entry name" value="Beta-barrel_TonB_sf"/>
</dbReference>
<keyword evidence="9" id="KW-1133">Transmembrane helix</keyword>
<dbReference type="PROSITE" id="PS52016">
    <property type="entry name" value="TONB_DEPENDENT_REC_3"/>
    <property type="match status" value="1"/>
</dbReference>
<organism evidence="11 12">
    <name type="scientific">Dawidia cretensis</name>
    <dbReference type="NCBI Taxonomy" id="2782350"/>
    <lineage>
        <taxon>Bacteria</taxon>
        <taxon>Pseudomonadati</taxon>
        <taxon>Bacteroidota</taxon>
        <taxon>Cytophagia</taxon>
        <taxon>Cytophagales</taxon>
        <taxon>Chryseotaleaceae</taxon>
        <taxon>Dawidia</taxon>
    </lineage>
</organism>
<keyword evidence="7 8" id="KW-0998">Cell outer membrane</keyword>
<dbReference type="NCBIfam" id="TIGR04057">
    <property type="entry name" value="SusC_RagA_signa"/>
    <property type="match status" value="1"/>
</dbReference>
<dbReference type="GO" id="GO:0015344">
    <property type="term" value="F:siderophore uptake transmembrane transporter activity"/>
    <property type="evidence" value="ECO:0007669"/>
    <property type="project" value="TreeGrafter"/>
</dbReference>
<evidence type="ECO:0000256" key="9">
    <source>
        <dbReference type="SAM" id="Phobius"/>
    </source>
</evidence>
<evidence type="ECO:0000313" key="12">
    <source>
        <dbReference type="Proteomes" id="UP001319080"/>
    </source>
</evidence>
<comment type="caution">
    <text evidence="11">The sequence shown here is derived from an EMBL/GenBank/DDBJ whole genome shotgun (WGS) entry which is preliminary data.</text>
</comment>
<dbReference type="PANTHER" id="PTHR30069">
    <property type="entry name" value="TONB-DEPENDENT OUTER MEMBRANE RECEPTOR"/>
    <property type="match status" value="1"/>
</dbReference>
<dbReference type="SUPFAM" id="SSF49464">
    <property type="entry name" value="Carboxypeptidase regulatory domain-like"/>
    <property type="match status" value="1"/>
</dbReference>
<dbReference type="InterPro" id="IPR008969">
    <property type="entry name" value="CarboxyPept-like_regulatory"/>
</dbReference>
<dbReference type="InterPro" id="IPR012910">
    <property type="entry name" value="Plug_dom"/>
</dbReference>
<dbReference type="Pfam" id="PF13715">
    <property type="entry name" value="CarbopepD_reg_2"/>
    <property type="match status" value="1"/>
</dbReference>
<keyword evidence="2 8" id="KW-0813">Transport</keyword>
<evidence type="ECO:0000256" key="5">
    <source>
        <dbReference type="ARBA" id="ARBA00022729"/>
    </source>
</evidence>
<feature type="domain" description="TonB-dependent receptor plug" evidence="10">
    <location>
        <begin position="232"/>
        <end position="338"/>
    </location>
</feature>
<comment type="subcellular location">
    <subcellularLocation>
        <location evidence="1 8">Cell outer membrane</location>
        <topology evidence="1 8">Multi-pass membrane protein</topology>
    </subcellularLocation>
</comment>
<evidence type="ECO:0000256" key="2">
    <source>
        <dbReference type="ARBA" id="ARBA00022448"/>
    </source>
</evidence>
<evidence type="ECO:0000256" key="1">
    <source>
        <dbReference type="ARBA" id="ARBA00004571"/>
    </source>
</evidence>
<keyword evidence="12" id="KW-1185">Reference proteome</keyword>
<dbReference type="Gene3D" id="2.60.40.1120">
    <property type="entry name" value="Carboxypeptidase-like, regulatory domain"/>
    <property type="match status" value="1"/>
</dbReference>
<dbReference type="GO" id="GO:0009279">
    <property type="term" value="C:cell outer membrane"/>
    <property type="evidence" value="ECO:0007669"/>
    <property type="project" value="UniProtKB-SubCell"/>
</dbReference>
<dbReference type="Gene3D" id="2.170.130.10">
    <property type="entry name" value="TonB-dependent receptor, plug domain"/>
    <property type="match status" value="1"/>
</dbReference>
<keyword evidence="6 8" id="KW-0472">Membrane</keyword>
<dbReference type="InterPro" id="IPR037066">
    <property type="entry name" value="Plug_dom_sf"/>
</dbReference>
<evidence type="ECO:0000256" key="8">
    <source>
        <dbReference type="PROSITE-ProRule" id="PRU01360"/>
    </source>
</evidence>
<accession>A0AAP2GUJ5</accession>
<evidence type="ECO:0000256" key="3">
    <source>
        <dbReference type="ARBA" id="ARBA00022452"/>
    </source>
</evidence>
<evidence type="ECO:0000313" key="11">
    <source>
        <dbReference type="EMBL" id="MBT1709648.1"/>
    </source>
</evidence>
<feature type="transmembrane region" description="Helical" evidence="9">
    <location>
        <begin position="12"/>
        <end position="35"/>
    </location>
</feature>
<reference evidence="11 12" key="1">
    <citation type="submission" date="2021-05" db="EMBL/GenBank/DDBJ databases">
        <title>A Polyphasic approach of four new species of the genus Ohtaekwangia: Ohtaekwangia histidinii sp. nov., Ohtaekwangia cretensis sp. nov., Ohtaekwangia indiensis sp. nov., Ohtaekwangia reichenbachii sp. nov. from diverse environment.</title>
        <authorList>
            <person name="Octaviana S."/>
        </authorList>
    </citation>
    <scope>NUCLEOTIDE SEQUENCE [LARGE SCALE GENOMIC DNA]</scope>
    <source>
        <strain evidence="11 12">PWU5</strain>
    </source>
</reference>
<dbReference type="Proteomes" id="UP001319080">
    <property type="component" value="Unassembled WGS sequence"/>
</dbReference>
<proteinExistence type="inferred from homology"/>
<dbReference type="InterPro" id="IPR039426">
    <property type="entry name" value="TonB-dep_rcpt-like"/>
</dbReference>
<evidence type="ECO:0000256" key="6">
    <source>
        <dbReference type="ARBA" id="ARBA00023136"/>
    </source>
</evidence>
<comment type="similarity">
    <text evidence="8">Belongs to the TonB-dependent receptor family.</text>
</comment>
<evidence type="ECO:0000259" key="10">
    <source>
        <dbReference type="Pfam" id="PF07715"/>
    </source>
</evidence>
<keyword evidence="5" id="KW-0732">Signal</keyword>
<sequence length="1118" mass="123766">MNKSRPVQYGLLLFLMRVTLINLLIVSFTMSMVYATDAEAQEVLDRRVTLDVDAVEVQDVLTLLGKQAKVKFTYNPSQIPIHNRITMHVTDQKLSDVLANVLHENIDYKVIGKQIALKPQQPSLTTAEQPVASTTDALYGPIITGKITDATGAPLPGVNVIVKGTTIGTTANANGEYSLEIPGDDAILVFSFIGYATQEVLTSGRTTVDATLEEDIQSLGEVIVVGYGTQEKKEVTSAISQVSGDDIRKSSAISISNSLAGRMPGLIVNQRNAEPGRDDASIFIRGIATTGSSQALIVIDGVANRDGISRLDPNDIETLTVLKDASAAIYGAQAANGVVLITTKRGKTGKPTLNYSFNQGFVSPTRFMEMSDAATFARSVNDILPNSYTDEQIAQYQNGTRPSTNWMKESFDGHYLQNRHNVTLSGGTEAVKYFISGGTAYQGPLLTGDETTKYRQYNLRSNIDAQMSKILTIGLDLAGRRENRNFLQTDPNITYQAALLTPPTLPATIQGLPTRGRLGQNPLAIAAGNGYDKLERTVLNSTFKFDLKLPFIEGLSVDGFAALDIVNDFRKIWQQPYTFYDVDADGNPVPVQSPETPQLTENYQRQESVTLNAKLKYERTFGAHHFTGFIAYEQNKNRMDSLSARRTGFESGQIDQLFAGNQSNQTANGTARKGARQNYFGRLTYDFEDRYFVQAHFRYDGSQIFPPGKRFGFFPGVSLGWRISEEAFMQNQTILSNLKLRGSWGKLGNDRVNQFQYLDVFTFNTRSGGNYVIGGNNVQVLNPKVIANPNITWEKQTTLDIGLEAGFLNNHLTFEADFFLSKRKDILAQRNVTVPQYTGLLLPSENIGKVDNKGIDGQVTYRGNVGDLNFTVGANMTFARNKIVFIDDGNIFTEAYQKREGRPIGEEGINGTKLAYEVVGIYRTEEDLTKYPSPGAQVGDFIYRDVNGDEVIDTDDRVRQNRTSTPQLQYGLNLGAQWNGFDFSLLFQGQARATQEITYNFGASSNAAAYFLENAWRADFTDAPMARINSTYSKQTNDVWLRNINFLRLKSVELGYTLPHALVSRAGIQNLRFYVNGFNLLTFDSLKKDGLPDPESTNIQGWVFPQTKSINFGLNLTL</sequence>
<dbReference type="AlphaFoldDB" id="A0AAP2GUJ5"/>
<keyword evidence="4 8" id="KW-0812">Transmembrane</keyword>
<dbReference type="Gene3D" id="2.40.170.20">
    <property type="entry name" value="TonB-dependent receptor, beta-barrel domain"/>
    <property type="match status" value="1"/>
</dbReference>
<evidence type="ECO:0000256" key="4">
    <source>
        <dbReference type="ARBA" id="ARBA00022692"/>
    </source>
</evidence>
<dbReference type="SUPFAM" id="SSF56935">
    <property type="entry name" value="Porins"/>
    <property type="match status" value="1"/>
</dbReference>
<keyword evidence="3 8" id="KW-1134">Transmembrane beta strand</keyword>
<gene>
    <name evidence="11" type="ORF">KK062_15500</name>
</gene>
<dbReference type="FunFam" id="2.170.130.10:FF:000003">
    <property type="entry name" value="SusC/RagA family TonB-linked outer membrane protein"/>
    <property type="match status" value="1"/>
</dbReference>
<dbReference type="InterPro" id="IPR023997">
    <property type="entry name" value="TonB-dep_OMP_SusC/RagA_CS"/>
</dbReference>
<evidence type="ECO:0000256" key="7">
    <source>
        <dbReference type="ARBA" id="ARBA00023237"/>
    </source>
</evidence>
<dbReference type="PANTHER" id="PTHR30069:SF29">
    <property type="entry name" value="HEMOGLOBIN AND HEMOGLOBIN-HAPTOGLOBIN-BINDING PROTEIN 1-RELATED"/>
    <property type="match status" value="1"/>
</dbReference>
<dbReference type="NCBIfam" id="TIGR04056">
    <property type="entry name" value="OMP_RagA_SusC"/>
    <property type="match status" value="1"/>
</dbReference>
<protein>
    <submittedName>
        <fullName evidence="11">TonB-dependent receptor</fullName>
    </submittedName>
</protein>
<dbReference type="RefSeq" id="WP_254085227.1">
    <property type="nucleotide sequence ID" value="NZ_JAHESE010000015.1"/>
</dbReference>